<accession>A0A9P6T928</accession>
<organism evidence="3 4">
    <name type="scientific">Cronartium quercuum f. sp. fusiforme G11</name>
    <dbReference type="NCBI Taxonomy" id="708437"/>
    <lineage>
        <taxon>Eukaryota</taxon>
        <taxon>Fungi</taxon>
        <taxon>Dikarya</taxon>
        <taxon>Basidiomycota</taxon>
        <taxon>Pucciniomycotina</taxon>
        <taxon>Pucciniomycetes</taxon>
        <taxon>Pucciniales</taxon>
        <taxon>Coleosporiaceae</taxon>
        <taxon>Cronartium</taxon>
    </lineage>
</organism>
<name>A0A9P6T928_9BASI</name>
<feature type="chain" id="PRO_5040174681" description="Galactose oxidase" evidence="2">
    <location>
        <begin position="24"/>
        <end position="1026"/>
    </location>
</feature>
<proteinExistence type="predicted"/>
<sequence>MKINVRSGFIILHLLSFLHITSQSLQNGHRKLAKRFNSTQSTTVPAISSSISFIPTSEHPKKNTTNDNSSIFPGRYGHISIYLPSFILSGSDLGPVILYIGGQIKGEGNYITNDVLMFQTRKSYQPRTANEPNPQLIPFMSKGLPPIAWASGEIDSNGRIWIIGGVVEDCQLSRMAFIYDLIEGHSASWEPWQNLNPNFVPVRRRQARAVRVIRDTTSSGPISYRNTSLSPSSHFTNNSLISNQTYTMNGLQGHTELWILGGVSDSYTCSSSVVGYLGIHKWDTPTSSVHPLQLNHDSGTGHTTTLLRPPISDYSTAALLPTGRKIAYIGGQLSNGTFAGMECLLVLDTTNERWEYAPVTGTPPSRRLGHASVAIESLGVTLVHGGLSSTMNVSSDTHILNTTSRPWKWTQLKIANLSMNAPTRAFHSMHLISPNSVLISYGLESEEVLVEGKDAFFILTIEKDHSSGELFGTWNTTTLQRTLSRVDDESSASVQATTSTPYATSGIDQESSGDASPPVLTQSTTTTGYLSNSTVDPSSSSIVPQIQSTITATPDDMLSTKAVQQQKAVVGAVSAVCGSIVLFLGAMFLLRVRHSRDLKGHTTSNPNHDNRYRISDSAGSTFSNTSLNTFTAVQTTKPVIGRVLTLGGTPSPLSEHNRQLKQFPFSHIETQSSNRQSGFEIQSERSNGSPIITSPLRVEKVHTIGHHHSDQTMGGLHYRRNSVSSTSNNLYESSSSPSSSSSSSSSSSRRGVRGNILNVRNLTTVPEDIYLKQRKGHSSESFSQSSITPTKFFSNKERTLSLSSISTPIHRSSTITNKSNDSSVKSYPYLIPIHSSSNLKEVIEPFVESSSNNNPIFEETRPENLKSGGIDIEDETSKNHDYKDDDDDEQKNYSQDQNQFSFNADNHSKISTNQEIDSHFEEISLSSNLEPSNHSTWYDKIKANKLASWLNPGTRFSTLIEKLSNEPEINSVNNNNNNTQSVINSFNQSGDLLPRSNCSKVNDFQEDKEVVLRITNNHNSVFSNDI</sequence>
<keyword evidence="2" id="KW-0732">Signal</keyword>
<feature type="compositionally biased region" description="Low complexity" evidence="1">
    <location>
        <begin position="722"/>
        <end position="748"/>
    </location>
</feature>
<gene>
    <name evidence="3" type="ORF">CROQUDRAFT_661648</name>
</gene>
<evidence type="ECO:0000313" key="3">
    <source>
        <dbReference type="EMBL" id="KAG0143154.1"/>
    </source>
</evidence>
<dbReference type="SUPFAM" id="SSF117281">
    <property type="entry name" value="Kelch motif"/>
    <property type="match status" value="1"/>
</dbReference>
<dbReference type="OrthoDB" id="432528at2759"/>
<feature type="region of interest" description="Disordered" evidence="1">
    <location>
        <begin position="671"/>
        <end position="694"/>
    </location>
</feature>
<feature type="compositionally biased region" description="Polar residues" evidence="1">
    <location>
        <begin position="491"/>
        <end position="534"/>
    </location>
</feature>
<evidence type="ECO:0008006" key="5">
    <source>
        <dbReference type="Google" id="ProtNLM"/>
    </source>
</evidence>
<evidence type="ECO:0000256" key="2">
    <source>
        <dbReference type="SAM" id="SignalP"/>
    </source>
</evidence>
<dbReference type="EMBL" id="MU167327">
    <property type="protein sequence ID" value="KAG0143154.1"/>
    <property type="molecule type" value="Genomic_DNA"/>
</dbReference>
<evidence type="ECO:0000256" key="1">
    <source>
        <dbReference type="SAM" id="MobiDB-lite"/>
    </source>
</evidence>
<feature type="signal peptide" evidence="2">
    <location>
        <begin position="1"/>
        <end position="23"/>
    </location>
</feature>
<evidence type="ECO:0000313" key="4">
    <source>
        <dbReference type="Proteomes" id="UP000886653"/>
    </source>
</evidence>
<dbReference type="Proteomes" id="UP000886653">
    <property type="component" value="Unassembled WGS sequence"/>
</dbReference>
<protein>
    <recommendedName>
        <fullName evidence="5">Galactose oxidase</fullName>
    </recommendedName>
</protein>
<dbReference type="AlphaFoldDB" id="A0A9P6T928"/>
<reference evidence="3" key="1">
    <citation type="submission" date="2013-11" db="EMBL/GenBank/DDBJ databases">
        <title>Genome sequence of the fusiform rust pathogen reveals effectors for host alternation and coevolution with pine.</title>
        <authorList>
            <consortium name="DOE Joint Genome Institute"/>
            <person name="Smith K."/>
            <person name="Pendleton A."/>
            <person name="Kubisiak T."/>
            <person name="Anderson C."/>
            <person name="Salamov A."/>
            <person name="Aerts A."/>
            <person name="Riley R."/>
            <person name="Clum A."/>
            <person name="Lindquist E."/>
            <person name="Ence D."/>
            <person name="Campbell M."/>
            <person name="Kronenberg Z."/>
            <person name="Feau N."/>
            <person name="Dhillon B."/>
            <person name="Hamelin R."/>
            <person name="Burleigh J."/>
            <person name="Smith J."/>
            <person name="Yandell M."/>
            <person name="Nelson C."/>
            <person name="Grigoriev I."/>
            <person name="Davis J."/>
        </authorList>
    </citation>
    <scope>NUCLEOTIDE SEQUENCE</scope>
    <source>
        <strain evidence="3">G11</strain>
    </source>
</reference>
<dbReference type="Gene3D" id="2.120.10.80">
    <property type="entry name" value="Kelch-type beta propeller"/>
    <property type="match status" value="2"/>
</dbReference>
<dbReference type="InterPro" id="IPR015915">
    <property type="entry name" value="Kelch-typ_b-propeller"/>
</dbReference>
<feature type="region of interest" description="Disordered" evidence="1">
    <location>
        <begin position="706"/>
        <end position="758"/>
    </location>
</feature>
<feature type="region of interest" description="Disordered" evidence="1">
    <location>
        <begin position="485"/>
        <end position="542"/>
    </location>
</feature>
<keyword evidence="4" id="KW-1185">Reference proteome</keyword>
<feature type="compositionally biased region" description="Polar residues" evidence="1">
    <location>
        <begin position="671"/>
        <end position="692"/>
    </location>
</feature>
<feature type="region of interest" description="Disordered" evidence="1">
    <location>
        <begin position="850"/>
        <end position="893"/>
    </location>
</feature>
<comment type="caution">
    <text evidence="3">The sequence shown here is derived from an EMBL/GenBank/DDBJ whole genome shotgun (WGS) entry which is preliminary data.</text>
</comment>